<proteinExistence type="predicted"/>
<protein>
    <submittedName>
        <fullName evidence="1">Uncharacterized protein</fullName>
    </submittedName>
</protein>
<gene>
    <name evidence="1" type="ORF">MLD38_003883</name>
</gene>
<comment type="caution">
    <text evidence="1">The sequence shown here is derived from an EMBL/GenBank/DDBJ whole genome shotgun (WGS) entry which is preliminary data.</text>
</comment>
<evidence type="ECO:0000313" key="2">
    <source>
        <dbReference type="Proteomes" id="UP001057402"/>
    </source>
</evidence>
<reference evidence="2" key="1">
    <citation type="journal article" date="2023" name="Front. Plant Sci.">
        <title>Chromosomal-level genome assembly of Melastoma candidum provides insights into trichome evolution.</title>
        <authorList>
            <person name="Zhong Y."/>
            <person name="Wu W."/>
            <person name="Sun C."/>
            <person name="Zou P."/>
            <person name="Liu Y."/>
            <person name="Dai S."/>
            <person name="Zhou R."/>
        </authorList>
    </citation>
    <scope>NUCLEOTIDE SEQUENCE [LARGE SCALE GENOMIC DNA]</scope>
</reference>
<name>A0ACB9S4N8_9MYRT</name>
<dbReference type="Proteomes" id="UP001057402">
    <property type="component" value="Chromosome 2"/>
</dbReference>
<sequence length="136" mass="14789">MEDVWDPPRVLVWSSRDVSRVRLLWHLRGTSLISPVKGSGMVALRTGLNPSSHPTGARGTLEPCEGGDAEERQRSGNEDLEGLHQRMESEAAPGALSPKSDLWETKSSRSLIPLALFRFSESTTAAREVPGAELGL</sequence>
<dbReference type="EMBL" id="CM042881">
    <property type="protein sequence ID" value="KAI4385895.1"/>
    <property type="molecule type" value="Genomic_DNA"/>
</dbReference>
<accession>A0ACB9S4N8</accession>
<organism evidence="1 2">
    <name type="scientific">Melastoma candidum</name>
    <dbReference type="NCBI Taxonomy" id="119954"/>
    <lineage>
        <taxon>Eukaryota</taxon>
        <taxon>Viridiplantae</taxon>
        <taxon>Streptophyta</taxon>
        <taxon>Embryophyta</taxon>
        <taxon>Tracheophyta</taxon>
        <taxon>Spermatophyta</taxon>
        <taxon>Magnoliopsida</taxon>
        <taxon>eudicotyledons</taxon>
        <taxon>Gunneridae</taxon>
        <taxon>Pentapetalae</taxon>
        <taxon>rosids</taxon>
        <taxon>malvids</taxon>
        <taxon>Myrtales</taxon>
        <taxon>Melastomataceae</taxon>
        <taxon>Melastomatoideae</taxon>
        <taxon>Melastomateae</taxon>
        <taxon>Melastoma</taxon>
    </lineage>
</organism>
<keyword evidence="2" id="KW-1185">Reference proteome</keyword>
<evidence type="ECO:0000313" key="1">
    <source>
        <dbReference type="EMBL" id="KAI4385895.1"/>
    </source>
</evidence>